<evidence type="ECO:0000313" key="1">
    <source>
        <dbReference type="EMBL" id="CAB0042561.1"/>
    </source>
</evidence>
<protein>
    <submittedName>
        <fullName evidence="1">Uncharacterized protein</fullName>
    </submittedName>
</protein>
<name>A0A6H5IXV2_9HYME</name>
<sequence length="156" mass="17608">MPPSYDDDDDDDYDDDCDDCEALSMYKKLPTAPIIHIYLFLTRSICSSAPREHICVYVYTRTILHVQLYYGRETGRAWRGTDTRAASVSGKLFRCRSCCLTLTIAARVCRARLAFSTAPASPCALLHSCIYDGTMFPAIHTSSNDQLFFCLLLIRV</sequence>
<dbReference type="EMBL" id="CADCXV010001205">
    <property type="protein sequence ID" value="CAB0042561.1"/>
    <property type="molecule type" value="Genomic_DNA"/>
</dbReference>
<evidence type="ECO:0000313" key="2">
    <source>
        <dbReference type="Proteomes" id="UP000479190"/>
    </source>
</evidence>
<accession>A0A6H5IXV2</accession>
<dbReference type="AlphaFoldDB" id="A0A6H5IXV2"/>
<gene>
    <name evidence="1" type="ORF">TBRA_LOCUS14176</name>
</gene>
<organism evidence="1 2">
    <name type="scientific">Trichogramma brassicae</name>
    <dbReference type="NCBI Taxonomy" id="86971"/>
    <lineage>
        <taxon>Eukaryota</taxon>
        <taxon>Metazoa</taxon>
        <taxon>Ecdysozoa</taxon>
        <taxon>Arthropoda</taxon>
        <taxon>Hexapoda</taxon>
        <taxon>Insecta</taxon>
        <taxon>Pterygota</taxon>
        <taxon>Neoptera</taxon>
        <taxon>Endopterygota</taxon>
        <taxon>Hymenoptera</taxon>
        <taxon>Apocrita</taxon>
        <taxon>Proctotrupomorpha</taxon>
        <taxon>Chalcidoidea</taxon>
        <taxon>Trichogrammatidae</taxon>
        <taxon>Trichogramma</taxon>
    </lineage>
</organism>
<reference evidence="1 2" key="1">
    <citation type="submission" date="2020-02" db="EMBL/GenBank/DDBJ databases">
        <authorList>
            <person name="Ferguson B K."/>
        </authorList>
    </citation>
    <scope>NUCLEOTIDE SEQUENCE [LARGE SCALE GENOMIC DNA]</scope>
</reference>
<keyword evidence="2" id="KW-1185">Reference proteome</keyword>
<proteinExistence type="predicted"/>
<dbReference type="Proteomes" id="UP000479190">
    <property type="component" value="Unassembled WGS sequence"/>
</dbReference>